<dbReference type="AlphaFoldDB" id="A0A0R3URK3"/>
<proteinExistence type="predicted"/>
<sequence>MDKRNTFGDTGEEEEDDEEMEAEPKKYMDTILLMFSVGFTQAHGSSRDSVDAGDGNCREVNSAAVYFSGACLRISLSSHIKENKLEIGGSAWLLDHARRRCDRMGTWWLVLGGGVGDGVMEPAYFLRT</sequence>
<accession>A0A0R3URK3</accession>
<dbReference type="EMBL" id="UXSR01006468">
    <property type="protein sequence ID" value="VDD84506.1"/>
    <property type="molecule type" value="Genomic_DNA"/>
</dbReference>
<gene>
    <name evidence="2" type="ORF">MCOS_LOCUS10509</name>
</gene>
<feature type="region of interest" description="Disordered" evidence="1">
    <location>
        <begin position="1"/>
        <end position="23"/>
    </location>
</feature>
<reference evidence="2 3" key="1">
    <citation type="submission" date="2018-10" db="EMBL/GenBank/DDBJ databases">
        <authorList>
            <consortium name="Pathogen Informatics"/>
        </authorList>
    </citation>
    <scope>NUCLEOTIDE SEQUENCE [LARGE SCALE GENOMIC DNA]</scope>
</reference>
<evidence type="ECO:0000313" key="2">
    <source>
        <dbReference type="EMBL" id="VDD84506.1"/>
    </source>
</evidence>
<name>A0A0R3URK3_MESCO</name>
<keyword evidence="3" id="KW-1185">Reference proteome</keyword>
<evidence type="ECO:0000256" key="1">
    <source>
        <dbReference type="SAM" id="MobiDB-lite"/>
    </source>
</evidence>
<organism evidence="2 3">
    <name type="scientific">Mesocestoides corti</name>
    <name type="common">Flatworm</name>
    <dbReference type="NCBI Taxonomy" id="53468"/>
    <lineage>
        <taxon>Eukaryota</taxon>
        <taxon>Metazoa</taxon>
        <taxon>Spiralia</taxon>
        <taxon>Lophotrochozoa</taxon>
        <taxon>Platyhelminthes</taxon>
        <taxon>Cestoda</taxon>
        <taxon>Eucestoda</taxon>
        <taxon>Cyclophyllidea</taxon>
        <taxon>Mesocestoididae</taxon>
        <taxon>Mesocestoides</taxon>
    </lineage>
</organism>
<protein>
    <submittedName>
        <fullName evidence="2">Uncharacterized protein</fullName>
    </submittedName>
</protein>
<dbReference type="Proteomes" id="UP000267029">
    <property type="component" value="Unassembled WGS sequence"/>
</dbReference>
<evidence type="ECO:0000313" key="3">
    <source>
        <dbReference type="Proteomes" id="UP000267029"/>
    </source>
</evidence>
<feature type="compositionally biased region" description="Acidic residues" evidence="1">
    <location>
        <begin position="10"/>
        <end position="21"/>
    </location>
</feature>